<evidence type="ECO:0000313" key="3">
    <source>
        <dbReference type="Proteomes" id="UP000325606"/>
    </source>
</evidence>
<protein>
    <submittedName>
        <fullName evidence="2">Nuclear transport factor 2 family protein</fullName>
    </submittedName>
</protein>
<sequence length="145" mass="16968">MPLTPSKQLCERYCEVFSNLSPETLDQFKDLVTEQVHFRDPFNDVRGFSKMRRVLEDMFENTENPAFNVLEQSVYTDHAWLRWQFTAKVPIIGLLSVEGATRLEFDHYNGLVTEHIDYWDSAPVYLRLPLIGGLLRLIKRRMSAS</sequence>
<dbReference type="EMBL" id="CP044222">
    <property type="protein sequence ID" value="QEW06149.1"/>
    <property type="molecule type" value="Genomic_DNA"/>
</dbReference>
<accession>A0A5J6LC19</accession>
<organism evidence="2 3">
    <name type="scientific">Nitrincola iocasae</name>
    <dbReference type="NCBI Taxonomy" id="2614693"/>
    <lineage>
        <taxon>Bacteria</taxon>
        <taxon>Pseudomonadati</taxon>
        <taxon>Pseudomonadota</taxon>
        <taxon>Gammaproteobacteria</taxon>
        <taxon>Oceanospirillales</taxon>
        <taxon>Oceanospirillaceae</taxon>
        <taxon>Nitrincola</taxon>
    </lineage>
</organism>
<dbReference type="Gene3D" id="3.10.450.50">
    <property type="match status" value="1"/>
</dbReference>
<dbReference type="InterPro" id="IPR032710">
    <property type="entry name" value="NTF2-like_dom_sf"/>
</dbReference>
<name>A0A5J6LC19_9GAMM</name>
<evidence type="ECO:0000259" key="1">
    <source>
        <dbReference type="Pfam" id="PF12680"/>
    </source>
</evidence>
<dbReference type="AlphaFoldDB" id="A0A5J6LC19"/>
<keyword evidence="3" id="KW-1185">Reference proteome</keyword>
<dbReference type="Proteomes" id="UP000325606">
    <property type="component" value="Chromosome"/>
</dbReference>
<feature type="domain" description="SnoaL-like" evidence="1">
    <location>
        <begin position="12"/>
        <end position="115"/>
    </location>
</feature>
<proteinExistence type="predicted"/>
<dbReference type="Pfam" id="PF12680">
    <property type="entry name" value="SnoaL_2"/>
    <property type="match status" value="1"/>
</dbReference>
<dbReference type="RefSeq" id="WP_151054203.1">
    <property type="nucleotide sequence ID" value="NZ_CP044222.1"/>
</dbReference>
<dbReference type="KEGG" id="nik:F5I99_06360"/>
<reference evidence="2 3" key="1">
    <citation type="submission" date="2019-09" db="EMBL/GenBank/DDBJ databases">
        <title>Nitrincola iocasae sp. nov., a bacterium isolated from the sediment collected at a cold seep field in South China Sea.</title>
        <authorList>
            <person name="Zhang H."/>
            <person name="Wang H."/>
            <person name="Li C."/>
        </authorList>
    </citation>
    <scope>NUCLEOTIDE SEQUENCE [LARGE SCALE GENOMIC DNA]</scope>
    <source>
        <strain evidence="2 3">KXZD1103</strain>
    </source>
</reference>
<evidence type="ECO:0000313" key="2">
    <source>
        <dbReference type="EMBL" id="QEW06149.1"/>
    </source>
</evidence>
<dbReference type="SUPFAM" id="SSF54427">
    <property type="entry name" value="NTF2-like"/>
    <property type="match status" value="1"/>
</dbReference>
<dbReference type="InterPro" id="IPR037401">
    <property type="entry name" value="SnoaL-like"/>
</dbReference>
<gene>
    <name evidence="2" type="ORF">F5I99_06360</name>
</gene>